<feature type="domain" description="Radical SAM core" evidence="5">
    <location>
        <begin position="86"/>
        <end position="318"/>
    </location>
</feature>
<dbReference type="SFLD" id="SFLDG01067">
    <property type="entry name" value="SPASM/twitch_domain_containing"/>
    <property type="match status" value="1"/>
</dbReference>
<organism evidence="6">
    <name type="scientific">plant metagenome</name>
    <dbReference type="NCBI Taxonomy" id="1297885"/>
    <lineage>
        <taxon>unclassified sequences</taxon>
        <taxon>metagenomes</taxon>
        <taxon>organismal metagenomes</taxon>
    </lineage>
</organism>
<dbReference type="GO" id="GO:0051536">
    <property type="term" value="F:iron-sulfur cluster binding"/>
    <property type="evidence" value="ECO:0007669"/>
    <property type="project" value="UniProtKB-KW"/>
</dbReference>
<keyword evidence="4" id="KW-0411">Iron-sulfur</keyword>
<dbReference type="EMBL" id="CAADIJ010000002">
    <property type="protein sequence ID" value="VFR62307.1"/>
    <property type="molecule type" value="Genomic_DNA"/>
</dbReference>
<evidence type="ECO:0000313" key="8">
    <source>
        <dbReference type="EMBL" id="VFR77001.1"/>
    </source>
</evidence>
<protein>
    <submittedName>
        <fullName evidence="6">His-Xaa-Ser system radical SAM maturase HxsB</fullName>
    </submittedName>
</protein>
<dbReference type="InterPro" id="IPR058240">
    <property type="entry name" value="rSAM_sf"/>
</dbReference>
<evidence type="ECO:0000256" key="4">
    <source>
        <dbReference type="ARBA" id="ARBA00023014"/>
    </source>
</evidence>
<name>A0A484QYA6_9ZZZZ</name>
<evidence type="ECO:0000256" key="1">
    <source>
        <dbReference type="ARBA" id="ARBA00022691"/>
    </source>
</evidence>
<dbReference type="InterPro" id="IPR013785">
    <property type="entry name" value="Aldolase_TIM"/>
</dbReference>
<dbReference type="NCBIfam" id="TIGR03978">
    <property type="entry name" value="rSAM_paired_1"/>
    <property type="match status" value="1"/>
</dbReference>
<dbReference type="SFLD" id="SFLDG01386">
    <property type="entry name" value="main_SPASM_domain-containing"/>
    <property type="match status" value="1"/>
</dbReference>
<dbReference type="EMBL" id="CAADIL010000023">
    <property type="protein sequence ID" value="VFR77001.1"/>
    <property type="molecule type" value="Genomic_DNA"/>
</dbReference>
<dbReference type="SFLD" id="SFLDS00029">
    <property type="entry name" value="Radical_SAM"/>
    <property type="match status" value="1"/>
</dbReference>
<keyword evidence="1" id="KW-0949">S-adenosyl-L-methionine</keyword>
<evidence type="ECO:0000259" key="5">
    <source>
        <dbReference type="PROSITE" id="PS51918"/>
    </source>
</evidence>
<gene>
    <name evidence="6" type="ORF">ANDA3_2744</name>
    <name evidence="8" type="ORF">DAR2_2611</name>
    <name evidence="7" type="ORF">DAR3_2610</name>
</gene>
<evidence type="ECO:0000256" key="2">
    <source>
        <dbReference type="ARBA" id="ARBA00022723"/>
    </source>
</evidence>
<evidence type="ECO:0000313" key="7">
    <source>
        <dbReference type="EMBL" id="VFR62307.1"/>
    </source>
</evidence>
<sequence length="483" mass="54036">MEAYPIEVQPHWSRRIGAKSLAVSASGDYLFLEETDLLALREGRVSELPVGLQAKLKARQFTKAVTALGSESLLLSRQAARHGTLHEGPSLHIVVPTLQCAHSCQYCQVSRSLLDTGHTITKEDLLSVCESIFQSNARALTVEFQGGDPLLRFDLVKAAIIRIKELNRVHQRSIRFVIASTLHQLDKEICAFLREHHVLLSTSIDGPSSLHNRNRPVPGRDAYERTVRGIGLAREYLGFDAVSALMTTTKASLSFPEAIVDEYVNLGFEDIFLRPLSTYGFAKRNQALLGYEVIDFQQFYAKAFSRIIYWNKRGVPLREVYASIILNKILSPFDTGYVDLQSPTGAGQSVLVYNYDGYVYPSDEARMLAETGDVSLRLGKIGTPISVLQKSVVQQALISSSLVAEMPDCHACAYQNFCAPNPIDAQAQFGRMDAPPASTEHCQRHIWLFDFFFQRIQQADPEMLDLFHAWAQPVKEARRLCDV</sequence>
<dbReference type="GO" id="GO:0016491">
    <property type="term" value="F:oxidoreductase activity"/>
    <property type="evidence" value="ECO:0007669"/>
    <property type="project" value="InterPro"/>
</dbReference>
<accession>A0A484QYA6</accession>
<dbReference type="InterPro" id="IPR023867">
    <property type="entry name" value="Sulphatase_maturase_rSAM"/>
</dbReference>
<dbReference type="Gene3D" id="3.20.20.70">
    <property type="entry name" value="Aldolase class I"/>
    <property type="match status" value="1"/>
</dbReference>
<dbReference type="PANTHER" id="PTHR43273">
    <property type="entry name" value="ANAEROBIC SULFATASE-MATURATING ENZYME HOMOLOG ASLB-RELATED"/>
    <property type="match status" value="1"/>
</dbReference>
<dbReference type="EMBL" id="CAADIC010000028">
    <property type="protein sequence ID" value="VFR43238.1"/>
    <property type="molecule type" value="Genomic_DNA"/>
</dbReference>
<keyword evidence="2" id="KW-0479">Metal-binding</keyword>
<dbReference type="PROSITE" id="PS51918">
    <property type="entry name" value="RADICAL_SAM"/>
    <property type="match status" value="1"/>
</dbReference>
<dbReference type="CDD" id="cd01335">
    <property type="entry name" value="Radical_SAM"/>
    <property type="match status" value="1"/>
</dbReference>
<keyword evidence="3" id="KW-0408">Iron</keyword>
<dbReference type="SFLD" id="SFLDG01384">
    <property type="entry name" value="thioether_bond_formation_requi"/>
    <property type="match status" value="1"/>
</dbReference>
<dbReference type="Pfam" id="PF04055">
    <property type="entry name" value="Radical_SAM"/>
    <property type="match status" value="1"/>
</dbReference>
<dbReference type="PANTHER" id="PTHR43273:SF8">
    <property type="entry name" value="RADICAL SAM DOMAIN PROTEIN"/>
    <property type="match status" value="1"/>
</dbReference>
<proteinExistence type="predicted"/>
<reference evidence="6" key="1">
    <citation type="submission" date="2019-03" db="EMBL/GenBank/DDBJ databases">
        <authorList>
            <person name="Danneels B."/>
        </authorList>
    </citation>
    <scope>NUCLEOTIDE SEQUENCE</scope>
</reference>
<dbReference type="AlphaFoldDB" id="A0A484QYA6"/>
<evidence type="ECO:0000313" key="6">
    <source>
        <dbReference type="EMBL" id="VFR43238.1"/>
    </source>
</evidence>
<dbReference type="InterPro" id="IPR024023">
    <property type="entry name" value="rSAM_paired_HxsB"/>
</dbReference>
<dbReference type="SUPFAM" id="SSF102114">
    <property type="entry name" value="Radical SAM enzymes"/>
    <property type="match status" value="1"/>
</dbReference>
<dbReference type="GO" id="GO:0046872">
    <property type="term" value="F:metal ion binding"/>
    <property type="evidence" value="ECO:0007669"/>
    <property type="project" value="UniProtKB-KW"/>
</dbReference>
<evidence type="ECO:0000256" key="3">
    <source>
        <dbReference type="ARBA" id="ARBA00023004"/>
    </source>
</evidence>
<dbReference type="InterPro" id="IPR007197">
    <property type="entry name" value="rSAM"/>
</dbReference>